<feature type="non-terminal residue" evidence="7">
    <location>
        <position position="199"/>
    </location>
</feature>
<dbReference type="InterPro" id="IPR036397">
    <property type="entry name" value="RNaseH_sf"/>
</dbReference>
<protein>
    <submittedName>
        <fullName evidence="7">Uncharacterized protein</fullName>
    </submittedName>
</protein>
<evidence type="ECO:0000259" key="5">
    <source>
        <dbReference type="Pfam" id="PF00929"/>
    </source>
</evidence>
<dbReference type="InterPro" id="IPR013520">
    <property type="entry name" value="Ribonucl_H"/>
</dbReference>
<gene>
    <name evidence="7" type="ORF">S03H2_49346</name>
</gene>
<dbReference type="GO" id="GO:0005524">
    <property type="term" value="F:ATP binding"/>
    <property type="evidence" value="ECO:0007669"/>
    <property type="project" value="UniProtKB-KW"/>
</dbReference>
<dbReference type="GO" id="GO:0043138">
    <property type="term" value="F:3'-5' DNA helicase activity"/>
    <property type="evidence" value="ECO:0007669"/>
    <property type="project" value="TreeGrafter"/>
</dbReference>
<dbReference type="GO" id="GO:0003677">
    <property type="term" value="F:DNA binding"/>
    <property type="evidence" value="ECO:0007669"/>
    <property type="project" value="InterPro"/>
</dbReference>
<dbReference type="Pfam" id="PF00929">
    <property type="entry name" value="RNase_T"/>
    <property type="match status" value="1"/>
</dbReference>
<dbReference type="SUPFAM" id="SSF52540">
    <property type="entry name" value="P-loop containing nucleoside triphosphate hydrolases"/>
    <property type="match status" value="1"/>
</dbReference>
<feature type="domain" description="UvrD-like helicase C-terminal" evidence="6">
    <location>
        <begin position="4"/>
        <end position="72"/>
    </location>
</feature>
<evidence type="ECO:0000259" key="6">
    <source>
        <dbReference type="Pfam" id="PF13361"/>
    </source>
</evidence>
<feature type="domain" description="Exonuclease" evidence="5">
    <location>
        <begin position="133"/>
        <end position="198"/>
    </location>
</feature>
<dbReference type="InterPro" id="IPR027417">
    <property type="entry name" value="P-loop_NTPase"/>
</dbReference>
<dbReference type="GO" id="GO:0000725">
    <property type="term" value="P:recombinational repair"/>
    <property type="evidence" value="ECO:0007669"/>
    <property type="project" value="TreeGrafter"/>
</dbReference>
<dbReference type="InterPro" id="IPR014017">
    <property type="entry name" value="DNA_helicase_UvrD-like_C"/>
</dbReference>
<dbReference type="SUPFAM" id="SSF53098">
    <property type="entry name" value="Ribonuclease H-like"/>
    <property type="match status" value="1"/>
</dbReference>
<keyword evidence="2" id="KW-0378">Hydrolase</keyword>
<comment type="caution">
    <text evidence="7">The sequence shown here is derived from an EMBL/GenBank/DDBJ whole genome shotgun (WGS) entry which is preliminary data.</text>
</comment>
<keyword evidence="3" id="KW-0347">Helicase</keyword>
<dbReference type="Pfam" id="PF13361">
    <property type="entry name" value="UvrD_C"/>
    <property type="match status" value="1"/>
</dbReference>
<evidence type="ECO:0000256" key="4">
    <source>
        <dbReference type="ARBA" id="ARBA00022840"/>
    </source>
</evidence>
<accession>X1IQY9</accession>
<reference evidence="7" key="1">
    <citation type="journal article" date="2014" name="Front. Microbiol.">
        <title>High frequency of phylogenetically diverse reductive dehalogenase-homologous genes in deep subseafloor sedimentary metagenomes.</title>
        <authorList>
            <person name="Kawai M."/>
            <person name="Futagami T."/>
            <person name="Toyoda A."/>
            <person name="Takaki Y."/>
            <person name="Nishi S."/>
            <person name="Hori S."/>
            <person name="Arai W."/>
            <person name="Tsubouchi T."/>
            <person name="Morono Y."/>
            <person name="Uchiyama I."/>
            <person name="Ito T."/>
            <person name="Fujiyama A."/>
            <person name="Inagaki F."/>
            <person name="Takami H."/>
        </authorList>
    </citation>
    <scope>NUCLEOTIDE SEQUENCE</scope>
    <source>
        <strain evidence="7">Expedition CK06-06</strain>
    </source>
</reference>
<dbReference type="InterPro" id="IPR000212">
    <property type="entry name" value="DNA_helicase_UvrD/REP"/>
</dbReference>
<keyword evidence="4" id="KW-0067">ATP-binding</keyword>
<dbReference type="CDD" id="cd06127">
    <property type="entry name" value="DEDDh"/>
    <property type="match status" value="1"/>
</dbReference>
<evidence type="ECO:0000256" key="2">
    <source>
        <dbReference type="ARBA" id="ARBA00022801"/>
    </source>
</evidence>
<dbReference type="GO" id="GO:0005829">
    <property type="term" value="C:cytosol"/>
    <property type="evidence" value="ECO:0007669"/>
    <property type="project" value="TreeGrafter"/>
</dbReference>
<dbReference type="Gene3D" id="3.40.50.300">
    <property type="entry name" value="P-loop containing nucleotide triphosphate hydrolases"/>
    <property type="match status" value="1"/>
</dbReference>
<dbReference type="EMBL" id="BARU01031172">
    <property type="protein sequence ID" value="GAH71670.1"/>
    <property type="molecule type" value="Genomic_DNA"/>
</dbReference>
<dbReference type="Gene3D" id="3.30.420.10">
    <property type="entry name" value="Ribonuclease H-like superfamily/Ribonuclease H"/>
    <property type="match status" value="1"/>
</dbReference>
<evidence type="ECO:0000256" key="1">
    <source>
        <dbReference type="ARBA" id="ARBA00022741"/>
    </source>
</evidence>
<evidence type="ECO:0000313" key="7">
    <source>
        <dbReference type="EMBL" id="GAH71670.1"/>
    </source>
</evidence>
<name>X1IQY9_9ZZZZ</name>
<evidence type="ECO:0000256" key="3">
    <source>
        <dbReference type="ARBA" id="ARBA00022806"/>
    </source>
</evidence>
<sequence>MGDQEQEIDPEKINILTMHRAKGLTADMVFLIGAEDEYIPGRQVGAEEWDARRLLYVSLTRAKHTLIVTQCQRRTGRQAYTGSGTGQRRQLSRFLRDYSIGAEYGIDYLNSLHQAIRVIPDISTPIEELHFCFLDLETTGLDPTRDRICEIALVKMKVQVKGEESREIFSTLVNPGCHIPQDASNIHGITDNDIKDAKQ</sequence>
<dbReference type="InterPro" id="IPR012337">
    <property type="entry name" value="RNaseH-like_sf"/>
</dbReference>
<dbReference type="PANTHER" id="PTHR11070:SF2">
    <property type="entry name" value="ATP-DEPENDENT DNA HELICASE SRS2"/>
    <property type="match status" value="1"/>
</dbReference>
<organism evidence="7">
    <name type="scientific">marine sediment metagenome</name>
    <dbReference type="NCBI Taxonomy" id="412755"/>
    <lineage>
        <taxon>unclassified sequences</taxon>
        <taxon>metagenomes</taxon>
        <taxon>ecological metagenomes</taxon>
    </lineage>
</organism>
<dbReference type="PANTHER" id="PTHR11070">
    <property type="entry name" value="UVRD / RECB / PCRA DNA HELICASE FAMILY MEMBER"/>
    <property type="match status" value="1"/>
</dbReference>
<dbReference type="AlphaFoldDB" id="X1IQY9"/>
<keyword evidence="1" id="KW-0547">Nucleotide-binding</keyword>
<dbReference type="GO" id="GO:0016787">
    <property type="term" value="F:hydrolase activity"/>
    <property type="evidence" value="ECO:0007669"/>
    <property type="project" value="UniProtKB-KW"/>
</dbReference>
<dbReference type="GO" id="GO:0033202">
    <property type="term" value="C:DNA helicase complex"/>
    <property type="evidence" value="ECO:0007669"/>
    <property type="project" value="TreeGrafter"/>
</dbReference>
<proteinExistence type="predicted"/>